<protein>
    <submittedName>
        <fullName evidence="3">Uncharacterized protein</fullName>
    </submittedName>
</protein>
<keyword evidence="4" id="KW-1185">Reference proteome</keyword>
<evidence type="ECO:0000313" key="3">
    <source>
        <dbReference type="EMBL" id="KAL2509101.1"/>
    </source>
</evidence>
<feature type="region of interest" description="Disordered" evidence="2">
    <location>
        <begin position="1"/>
        <end position="28"/>
    </location>
</feature>
<evidence type="ECO:0000313" key="4">
    <source>
        <dbReference type="Proteomes" id="UP001604277"/>
    </source>
</evidence>
<dbReference type="AlphaFoldDB" id="A0ABD1T8Q5"/>
<reference evidence="4" key="1">
    <citation type="submission" date="2024-07" db="EMBL/GenBank/DDBJ databases">
        <title>Two chromosome-level genome assemblies of Korean endemic species Abeliophyllum distichum and Forsythia ovata (Oleaceae).</title>
        <authorList>
            <person name="Jang H."/>
        </authorList>
    </citation>
    <scope>NUCLEOTIDE SEQUENCE [LARGE SCALE GENOMIC DNA]</scope>
</reference>
<sequence length="208" mass="23663">MVEKQKLGAKRAEEKKAKGVGSEVRVSLRPSLGDEEDVEILEESTFTRKAKKPRTAFSKSSQNLAVEAGDSTEGDKEMKPQNSERPDYNQLVHIRKMIKGEPSNINPEVFDMIHPHLQQIRLLNDERDKLKVDLAAAESDVAEFLKRSDLANQAQEIAQLEETIEKLRAEDYDLRVENQKLRLEVNKLKGTNLKLKSEAEDVVKAWVE</sequence>
<feature type="compositionally biased region" description="Basic and acidic residues" evidence="2">
    <location>
        <begin position="1"/>
        <end position="17"/>
    </location>
</feature>
<evidence type="ECO:0000256" key="1">
    <source>
        <dbReference type="SAM" id="Coils"/>
    </source>
</evidence>
<keyword evidence="1" id="KW-0175">Coiled coil</keyword>
<dbReference type="Proteomes" id="UP001604277">
    <property type="component" value="Unassembled WGS sequence"/>
</dbReference>
<name>A0ABD1T8Q5_9LAMI</name>
<feature type="region of interest" description="Disordered" evidence="2">
    <location>
        <begin position="45"/>
        <end position="85"/>
    </location>
</feature>
<gene>
    <name evidence="3" type="ORF">Fot_32748</name>
</gene>
<comment type="caution">
    <text evidence="3">The sequence shown here is derived from an EMBL/GenBank/DDBJ whole genome shotgun (WGS) entry which is preliminary data.</text>
</comment>
<accession>A0ABD1T8Q5</accession>
<feature type="compositionally biased region" description="Basic and acidic residues" evidence="2">
    <location>
        <begin position="73"/>
        <end position="85"/>
    </location>
</feature>
<proteinExistence type="predicted"/>
<organism evidence="3 4">
    <name type="scientific">Forsythia ovata</name>
    <dbReference type="NCBI Taxonomy" id="205694"/>
    <lineage>
        <taxon>Eukaryota</taxon>
        <taxon>Viridiplantae</taxon>
        <taxon>Streptophyta</taxon>
        <taxon>Embryophyta</taxon>
        <taxon>Tracheophyta</taxon>
        <taxon>Spermatophyta</taxon>
        <taxon>Magnoliopsida</taxon>
        <taxon>eudicotyledons</taxon>
        <taxon>Gunneridae</taxon>
        <taxon>Pentapetalae</taxon>
        <taxon>asterids</taxon>
        <taxon>lamiids</taxon>
        <taxon>Lamiales</taxon>
        <taxon>Oleaceae</taxon>
        <taxon>Forsythieae</taxon>
        <taxon>Forsythia</taxon>
    </lineage>
</organism>
<dbReference type="EMBL" id="JBFOLJ010000009">
    <property type="protein sequence ID" value="KAL2509101.1"/>
    <property type="molecule type" value="Genomic_DNA"/>
</dbReference>
<feature type="coiled-coil region" evidence="1">
    <location>
        <begin position="120"/>
        <end position="198"/>
    </location>
</feature>
<evidence type="ECO:0000256" key="2">
    <source>
        <dbReference type="SAM" id="MobiDB-lite"/>
    </source>
</evidence>